<dbReference type="AlphaFoldDB" id="A0A507ERQ6"/>
<dbReference type="PANTHER" id="PTHR33361:SF2">
    <property type="entry name" value="DUF885 DOMAIN-CONTAINING PROTEIN"/>
    <property type="match status" value="1"/>
</dbReference>
<dbReference type="EMBL" id="QEAP01000437">
    <property type="protein sequence ID" value="TPX66531.1"/>
    <property type="molecule type" value="Genomic_DNA"/>
</dbReference>
<dbReference type="OrthoDB" id="5959877at2759"/>
<comment type="caution">
    <text evidence="2">The sequence shown here is derived from an EMBL/GenBank/DDBJ whole genome shotgun (WGS) entry which is preliminary data.</text>
</comment>
<name>A0A507ERQ6_9FUNG</name>
<evidence type="ECO:0000313" key="2">
    <source>
        <dbReference type="EMBL" id="TPX66531.1"/>
    </source>
</evidence>
<gene>
    <name evidence="2" type="ORF">CcCBS67573_g07792</name>
</gene>
<dbReference type="PANTHER" id="PTHR33361">
    <property type="entry name" value="GLR0591 PROTEIN"/>
    <property type="match status" value="1"/>
</dbReference>
<keyword evidence="3" id="KW-1185">Reference proteome</keyword>
<accession>A0A507ERQ6</accession>
<protein>
    <recommendedName>
        <fullName evidence="4">DUF885 domain-containing protein</fullName>
    </recommendedName>
</protein>
<evidence type="ECO:0008006" key="4">
    <source>
        <dbReference type="Google" id="ProtNLM"/>
    </source>
</evidence>
<feature type="region of interest" description="Disordered" evidence="1">
    <location>
        <begin position="1"/>
        <end position="27"/>
    </location>
</feature>
<proteinExistence type="predicted"/>
<sequence length="620" mass="69582">MQPLTTTTTTTKTTSVKTAADGRKTTTTTTKTVVQKTVGETLSNAETIKALYDQFADLLLEEDALSCVVFGVKRHEDKLFDISIAGAHTACEKRRAILTQITAFEAESAASFGAQESAEVVFLRGAIEGQLAQMGVPGEDGYFVEMGQTHMTSVFVHMEMMFKEYQPTETKQDLVNYRTRLELMGPQFDAMIEGFQSGINRKITLNKDGVDLLVKKFSDSCGGGAELSFQEATDLAIKSPLNRAEECKTLIGDEHFLVAVIRDTIISGFAKARKFLLEEYMPHARTQAGIYGLPGYEEEYSNLIYYHTNVRYSANEIHEIGVKEVARIEALMETAKTACGYEGSLADFKLDIQDREKFPALFYDNLDNVIPEYEKICAAARIKMEDYFNKFPKFDCKVEALPEFMEQQMPLAMYMAGTPAKSGSFMVNMHLHKTKPKHTMTALSLHEAIPGHHHQVSLALENEDLHLGRRMVHNTAFAEGWALYCEYLGEEMGFYSDPFQYFGRLDEEMFRAVRLVVDSGLHAKGWSVEEAISYFLSKVGAGLDEVTSEVKRYCVMPGQALAYKVGEMKIRELRRYAEDELKEAFDVKEFHNSVLDFGSLPLSTLDAVVKKWVADVKASL</sequence>
<dbReference type="InterPro" id="IPR010281">
    <property type="entry name" value="DUF885"/>
</dbReference>
<organism evidence="2 3">
    <name type="scientific">Chytriomyces confervae</name>
    <dbReference type="NCBI Taxonomy" id="246404"/>
    <lineage>
        <taxon>Eukaryota</taxon>
        <taxon>Fungi</taxon>
        <taxon>Fungi incertae sedis</taxon>
        <taxon>Chytridiomycota</taxon>
        <taxon>Chytridiomycota incertae sedis</taxon>
        <taxon>Chytridiomycetes</taxon>
        <taxon>Chytridiales</taxon>
        <taxon>Chytriomycetaceae</taxon>
        <taxon>Chytriomyces</taxon>
    </lineage>
</organism>
<reference evidence="2 3" key="1">
    <citation type="journal article" date="2019" name="Sci. Rep.">
        <title>Comparative genomics of chytrid fungi reveal insights into the obligate biotrophic and pathogenic lifestyle of Synchytrium endobioticum.</title>
        <authorList>
            <person name="van de Vossenberg B.T.L.H."/>
            <person name="Warris S."/>
            <person name="Nguyen H.D.T."/>
            <person name="van Gent-Pelzer M.P.E."/>
            <person name="Joly D.L."/>
            <person name="van de Geest H.C."/>
            <person name="Bonants P.J.M."/>
            <person name="Smith D.S."/>
            <person name="Levesque C.A."/>
            <person name="van der Lee T.A.J."/>
        </authorList>
    </citation>
    <scope>NUCLEOTIDE SEQUENCE [LARGE SCALE GENOMIC DNA]</scope>
    <source>
        <strain evidence="2 3">CBS 675.73</strain>
    </source>
</reference>
<dbReference type="Proteomes" id="UP000320333">
    <property type="component" value="Unassembled WGS sequence"/>
</dbReference>
<evidence type="ECO:0000313" key="3">
    <source>
        <dbReference type="Proteomes" id="UP000320333"/>
    </source>
</evidence>
<feature type="compositionally biased region" description="Low complexity" evidence="1">
    <location>
        <begin position="1"/>
        <end position="14"/>
    </location>
</feature>
<dbReference type="Pfam" id="PF05960">
    <property type="entry name" value="DUF885"/>
    <property type="match status" value="1"/>
</dbReference>
<evidence type="ECO:0000256" key="1">
    <source>
        <dbReference type="SAM" id="MobiDB-lite"/>
    </source>
</evidence>